<dbReference type="GO" id="GO:0008526">
    <property type="term" value="F:phosphatidylinositol transfer activity"/>
    <property type="evidence" value="ECO:0007669"/>
    <property type="project" value="UniProtKB-UniRule"/>
</dbReference>
<keyword evidence="7" id="KW-0349">Heme</keyword>
<feature type="compositionally biased region" description="Basic and acidic residues" evidence="17">
    <location>
        <begin position="76"/>
        <end position="85"/>
    </location>
</feature>
<comment type="subcellular location">
    <subcellularLocation>
        <location evidence="16">Cytoplasm</location>
    </subcellularLocation>
    <subcellularLocation>
        <location evidence="2 16">Endoplasmic reticulum membrane</location>
        <topology evidence="2 16">Peripheral membrane protein</topology>
    </subcellularLocation>
    <subcellularLocation>
        <location evidence="16">Microsome membrane</location>
        <topology evidence="16">Peripheral membrane protein</topology>
    </subcellularLocation>
</comment>
<comment type="catalytic activity">
    <reaction evidence="14">
        <text>a 1,2-diacyl-sn-glycero-3-phospho-(1D-myo-inositol)(in) = a 1,2-diacyl-sn-glycero-3-phospho-(1D-myo-inositol)(out)</text>
        <dbReference type="Rhea" id="RHEA:38691"/>
        <dbReference type="ChEBI" id="CHEBI:57880"/>
    </reaction>
    <physiologicalReaction direction="left-to-right" evidence="14">
        <dbReference type="Rhea" id="RHEA:38692"/>
    </physiologicalReaction>
</comment>
<feature type="compositionally biased region" description="Low complexity" evidence="17">
    <location>
        <begin position="86"/>
        <end position="95"/>
    </location>
</feature>
<evidence type="ECO:0000256" key="6">
    <source>
        <dbReference type="ARBA" id="ARBA00022490"/>
    </source>
</evidence>
<proteinExistence type="inferred from homology"/>
<keyword evidence="13 16" id="KW-0472">Membrane</keyword>
<feature type="compositionally biased region" description="Low complexity" evidence="17">
    <location>
        <begin position="1"/>
        <end position="57"/>
    </location>
</feature>
<evidence type="ECO:0000256" key="9">
    <source>
        <dbReference type="ARBA" id="ARBA00022824"/>
    </source>
</evidence>
<keyword evidence="12 16" id="KW-0445">Lipid transport</keyword>
<dbReference type="InterPro" id="IPR036273">
    <property type="entry name" value="CRAL/TRIO_N_dom_sf"/>
</dbReference>
<organism evidence="19 20">
    <name type="scientific">Colletotrichum chrysophilum</name>
    <dbReference type="NCBI Taxonomy" id="1836956"/>
    <lineage>
        <taxon>Eukaryota</taxon>
        <taxon>Fungi</taxon>
        <taxon>Dikarya</taxon>
        <taxon>Ascomycota</taxon>
        <taxon>Pezizomycotina</taxon>
        <taxon>Sordariomycetes</taxon>
        <taxon>Hypocreomycetidae</taxon>
        <taxon>Glomerellales</taxon>
        <taxon>Glomerellaceae</taxon>
        <taxon>Colletotrichum</taxon>
        <taxon>Colletotrichum gloeosporioides species complex</taxon>
    </lineage>
</organism>
<keyword evidence="10 16" id="KW-0492">Microsome</keyword>
<sequence length="463" mass="48369">MSAQPANDTPAAAAAPAAAPAAAADAPVAAAAGASAPAADAAAAAPTAPAAAAAPEAQQQKTEDAAPAPAAQATETKPEQKKEQKPAAAAAAAAEKPAEEKKTSLASLFEKLPGILEAAKHKEMWGVQLSDNTHVPTTVVLQKFLRANDDDVAKAADQLQKALEWRRDTNPGKLLDDVSFDKKKFDELGYVTTHKDTEGKEIIITWNIYGAVKDKQATFGNVDEFIKWRAALMELSVRKLGLDKVQTPIPEGGEDPYQMIQVHDYLNVSFLRMDPAVKNASSQTIKIFAMAYPELLNHKYFVNIPALMGWVFKAMKVFLAPKTVAKFHPLGYGSELGNELPALKQSLPKDYGGSGESIKTAGQTVKLADAAAPVAPATETKAAETPAPAAPAASEPVAAAAAPQPEKAAEAVPAASEPVKAEAPKEEAPKAEGSEVPNVADLSIKDDTEAKEAGKEEAKPTAA</sequence>
<dbReference type="InterPro" id="IPR036865">
    <property type="entry name" value="CRAL-TRIO_dom_sf"/>
</dbReference>
<dbReference type="GO" id="GO:0032541">
    <property type="term" value="C:cortical endoplasmic reticulum"/>
    <property type="evidence" value="ECO:0007669"/>
    <property type="project" value="TreeGrafter"/>
</dbReference>
<name>A0AAD9ABE9_9PEZI</name>
<dbReference type="PANTHER" id="PTHR47669:SF1">
    <property type="entry name" value="PHOSPHATIDYLINOSITOL TRANSFER PROTEIN SFH5"/>
    <property type="match status" value="1"/>
</dbReference>
<evidence type="ECO:0000256" key="3">
    <source>
        <dbReference type="ARBA" id="ARBA00006667"/>
    </source>
</evidence>
<evidence type="ECO:0000256" key="13">
    <source>
        <dbReference type="ARBA" id="ARBA00023136"/>
    </source>
</evidence>
<evidence type="ECO:0000313" key="19">
    <source>
        <dbReference type="EMBL" id="KAK1844689.1"/>
    </source>
</evidence>
<evidence type="ECO:0000256" key="4">
    <source>
        <dbReference type="ARBA" id="ARBA00018320"/>
    </source>
</evidence>
<evidence type="ECO:0000256" key="17">
    <source>
        <dbReference type="SAM" id="MobiDB-lite"/>
    </source>
</evidence>
<reference evidence="19" key="1">
    <citation type="submission" date="2023-01" db="EMBL/GenBank/DDBJ databases">
        <title>Colletotrichum chrysophilum M932 genome sequence.</title>
        <authorList>
            <person name="Baroncelli R."/>
        </authorList>
    </citation>
    <scope>NUCLEOTIDE SEQUENCE</scope>
    <source>
        <strain evidence="19">M932</strain>
    </source>
</reference>
<feature type="domain" description="CRAL-TRIO" evidence="18">
    <location>
        <begin position="175"/>
        <end position="359"/>
    </location>
</feature>
<evidence type="ECO:0000313" key="20">
    <source>
        <dbReference type="Proteomes" id="UP001243330"/>
    </source>
</evidence>
<dbReference type="Proteomes" id="UP001243330">
    <property type="component" value="Unassembled WGS sequence"/>
</dbReference>
<dbReference type="SUPFAM" id="SSF46938">
    <property type="entry name" value="CRAL/TRIO N-terminal domain"/>
    <property type="match status" value="1"/>
</dbReference>
<evidence type="ECO:0000256" key="12">
    <source>
        <dbReference type="ARBA" id="ARBA00023055"/>
    </source>
</evidence>
<keyword evidence="8" id="KW-0479">Metal-binding</keyword>
<comment type="caution">
    <text evidence="19">The sequence shown here is derived from an EMBL/GenBank/DDBJ whole genome shotgun (WGS) entry which is preliminary data.</text>
</comment>
<evidence type="ECO:0000256" key="5">
    <source>
        <dbReference type="ARBA" id="ARBA00022448"/>
    </source>
</evidence>
<evidence type="ECO:0000259" key="18">
    <source>
        <dbReference type="PROSITE" id="PS50191"/>
    </source>
</evidence>
<dbReference type="Pfam" id="PF00650">
    <property type="entry name" value="CRAL_TRIO"/>
    <property type="match status" value="1"/>
</dbReference>
<dbReference type="PANTHER" id="PTHR47669">
    <property type="entry name" value="PHOSPHATIDYLINOSITOL TRANSFER PROTEIN SFH5"/>
    <property type="match status" value="1"/>
</dbReference>
<keyword evidence="11" id="KW-0408">Iron</keyword>
<feature type="region of interest" description="Disordered" evidence="17">
    <location>
        <begin position="376"/>
        <end position="463"/>
    </location>
</feature>
<dbReference type="GO" id="GO:0017157">
    <property type="term" value="P:regulation of exocytosis"/>
    <property type="evidence" value="ECO:0007669"/>
    <property type="project" value="TreeGrafter"/>
</dbReference>
<keyword evidence="20" id="KW-1185">Reference proteome</keyword>
<dbReference type="Gene3D" id="3.40.525.10">
    <property type="entry name" value="CRAL-TRIO lipid binding domain"/>
    <property type="match status" value="1"/>
</dbReference>
<keyword evidence="9 16" id="KW-0256">Endoplasmic reticulum</keyword>
<evidence type="ECO:0000256" key="7">
    <source>
        <dbReference type="ARBA" id="ARBA00022617"/>
    </source>
</evidence>
<dbReference type="InterPro" id="IPR011074">
    <property type="entry name" value="CRAL/TRIO_N_dom"/>
</dbReference>
<dbReference type="CDD" id="cd00170">
    <property type="entry name" value="SEC14"/>
    <property type="match status" value="1"/>
</dbReference>
<evidence type="ECO:0000256" key="14">
    <source>
        <dbReference type="ARBA" id="ARBA00024146"/>
    </source>
</evidence>
<keyword evidence="6 16" id="KW-0963">Cytoplasm</keyword>
<evidence type="ECO:0000256" key="10">
    <source>
        <dbReference type="ARBA" id="ARBA00022848"/>
    </source>
</evidence>
<evidence type="ECO:0000256" key="16">
    <source>
        <dbReference type="RuleBase" id="RU367059"/>
    </source>
</evidence>
<dbReference type="PROSITE" id="PS50191">
    <property type="entry name" value="CRAL_TRIO"/>
    <property type="match status" value="1"/>
</dbReference>
<evidence type="ECO:0000256" key="11">
    <source>
        <dbReference type="ARBA" id="ARBA00023004"/>
    </source>
</evidence>
<dbReference type="EMBL" id="JAQOWY010000301">
    <property type="protein sequence ID" value="KAK1844689.1"/>
    <property type="molecule type" value="Genomic_DNA"/>
</dbReference>
<dbReference type="GO" id="GO:0005829">
    <property type="term" value="C:cytosol"/>
    <property type="evidence" value="ECO:0007669"/>
    <property type="project" value="TreeGrafter"/>
</dbReference>
<feature type="compositionally biased region" description="Basic and acidic residues" evidence="17">
    <location>
        <begin position="419"/>
        <end position="433"/>
    </location>
</feature>
<evidence type="ECO:0000256" key="15">
    <source>
        <dbReference type="ARBA" id="ARBA00024180"/>
    </source>
</evidence>
<dbReference type="GO" id="GO:0043001">
    <property type="term" value="P:Golgi to plasma membrane protein transport"/>
    <property type="evidence" value="ECO:0007669"/>
    <property type="project" value="TreeGrafter"/>
</dbReference>
<dbReference type="InterPro" id="IPR001251">
    <property type="entry name" value="CRAL-TRIO_dom"/>
</dbReference>
<keyword evidence="5 16" id="KW-0813">Transport</keyword>
<feature type="compositionally biased region" description="Low complexity" evidence="17">
    <location>
        <begin position="376"/>
        <end position="418"/>
    </location>
</feature>
<dbReference type="Pfam" id="PF03765">
    <property type="entry name" value="CRAL_TRIO_N"/>
    <property type="match status" value="1"/>
</dbReference>
<dbReference type="GO" id="GO:0005789">
    <property type="term" value="C:endoplasmic reticulum membrane"/>
    <property type="evidence" value="ECO:0007669"/>
    <property type="project" value="UniProtKB-SubCell"/>
</dbReference>
<dbReference type="InterPro" id="IPR042938">
    <property type="entry name" value="Sfh5"/>
</dbReference>
<comment type="cofactor">
    <cofactor evidence="1">
        <name>heme b</name>
        <dbReference type="ChEBI" id="CHEBI:60344"/>
    </cofactor>
</comment>
<feature type="region of interest" description="Disordered" evidence="17">
    <location>
        <begin position="1"/>
        <end position="102"/>
    </location>
</feature>
<dbReference type="SUPFAM" id="SSF52087">
    <property type="entry name" value="CRAL/TRIO domain"/>
    <property type="match status" value="1"/>
</dbReference>
<feature type="compositionally biased region" description="Low complexity" evidence="17">
    <location>
        <begin position="65"/>
        <end position="75"/>
    </location>
</feature>
<comment type="similarity">
    <text evidence="3 16">Belongs to the SFH5 family.</text>
</comment>
<dbReference type="AlphaFoldDB" id="A0AAD9ABE9"/>
<comment type="function">
    <text evidence="15">Non-classical phosphatidylinositol (PtdIns) transfer protein (PITP), which exhibits PtdIns-binding/transfer activity in the absence of detectable PtdCho-binding/transfer activity. Regulates PtdIns(4,5)P2 homeostasis at the plasma membrane. Heme-binding protein that may play a role in organic oxidant-induced stress responses.</text>
</comment>
<dbReference type="GO" id="GO:0005886">
    <property type="term" value="C:plasma membrane"/>
    <property type="evidence" value="ECO:0007669"/>
    <property type="project" value="TreeGrafter"/>
</dbReference>
<evidence type="ECO:0000256" key="2">
    <source>
        <dbReference type="ARBA" id="ARBA00004406"/>
    </source>
</evidence>
<accession>A0AAD9ABE9</accession>
<dbReference type="SMART" id="SM00516">
    <property type="entry name" value="SEC14"/>
    <property type="match status" value="1"/>
</dbReference>
<protein>
    <recommendedName>
        <fullName evidence="4 16">Phosphatidylinositol transfer protein SFH5</fullName>
        <shortName evidence="16">PITP SFH5</shortName>
    </recommendedName>
</protein>
<dbReference type="GO" id="GO:0046872">
    <property type="term" value="F:metal ion binding"/>
    <property type="evidence" value="ECO:0007669"/>
    <property type="project" value="UniProtKB-KW"/>
</dbReference>
<feature type="compositionally biased region" description="Basic and acidic residues" evidence="17">
    <location>
        <begin position="443"/>
        <end position="463"/>
    </location>
</feature>
<evidence type="ECO:0000256" key="1">
    <source>
        <dbReference type="ARBA" id="ARBA00001970"/>
    </source>
</evidence>
<gene>
    <name evidence="19" type="ORF">CCHR01_12674</name>
</gene>
<evidence type="ECO:0000256" key="8">
    <source>
        <dbReference type="ARBA" id="ARBA00022723"/>
    </source>
</evidence>